<gene>
    <name evidence="11" type="primary">chlN</name>
</gene>
<dbReference type="PANTHER" id="PTHR39429">
    <property type="entry name" value="LIGHT-INDEPENDENT PROTOCHLOROPHYLLIDE REDUCTASE SUBUNIT N"/>
    <property type="match status" value="1"/>
</dbReference>
<dbReference type="GO" id="GO:0005524">
    <property type="term" value="F:ATP binding"/>
    <property type="evidence" value="ECO:0007669"/>
    <property type="project" value="UniProtKB-KW"/>
</dbReference>
<dbReference type="InterPro" id="IPR000510">
    <property type="entry name" value="Nase/OxRdtase_comp1"/>
</dbReference>
<reference evidence="11" key="1">
    <citation type="submission" date="2018-05" db="EMBL/GenBank/DDBJ databases">
        <title>A widespread coral-associated apicomplexan with an unusual plastid.</title>
        <authorList>
            <person name="Kwong W.K."/>
            <person name="Keeling P.J."/>
        </authorList>
    </citation>
    <scope>NUCLEOTIDE SEQUENCE</scope>
</reference>
<sequence length="426" mass="48226">MKTLLQNKPNSYCETGNYHTFCPISCVSWLYQKIEDSFFLVIGTKTCGYFLQNALSVMIFSEPRYAMAQLEEGDISAQYNEYSELLKLCLKIKKDRHPKVIFWIGTCTTEIIKMDLESTAKKIEAEIEVPIVVANANGLDYSFTQGEDTVLASLIKKAPLRKKNYLNPTTPQLFLFGSLPNFLSTQLSLELSTQGIKVAGWLPSSKFTQLPSIAPGDFVCGVHPYLSRAASTLIRQRKCKLIIAPFPIGPDGTRAWIEKICITLGYSISGLKEREKQIWNKLVEYTNKLEGKTVFFTGDNLLEVSLARVLTSCKMKVCEIGIPYLDKRYQAGELELLEQICQEQGIRMPKIVEKPDNYNQLDRIREFQPDLVITGMALANPLEARGINTKWNVEFTFAQIHGFGNSENLLKLITRPLSRTEHLVHT</sequence>
<dbReference type="GO" id="GO:0036068">
    <property type="term" value="P:light-independent chlorophyll biosynthetic process"/>
    <property type="evidence" value="ECO:0007669"/>
    <property type="project" value="UniProtKB-UniPathway"/>
</dbReference>
<keyword evidence="9" id="KW-0149">Chlorophyll biosynthesis</keyword>
<dbReference type="UniPathway" id="UPA00670"/>
<proteinExistence type="inferred from homology"/>
<dbReference type="CDD" id="cd01979">
    <property type="entry name" value="Pchlide_reductase_N"/>
    <property type="match status" value="1"/>
</dbReference>
<dbReference type="PANTHER" id="PTHR39429:SF3">
    <property type="entry name" value="LIGHT-INDEPENDENT PROTOCHLOROPHYLLIDE REDUCTASE SUBUNIT N"/>
    <property type="match status" value="1"/>
</dbReference>
<accession>A0A346KN65</accession>
<keyword evidence="2" id="KW-0602">Photosynthesis</keyword>
<dbReference type="EMBL" id="MH304845">
    <property type="protein sequence ID" value="AXP85392.1"/>
    <property type="molecule type" value="Genomic_DNA"/>
</dbReference>
<keyword evidence="5" id="KW-0067">ATP-binding</keyword>
<dbReference type="PIRSF" id="PIRSF000162">
    <property type="entry name" value="P_chlorophyll_rd"/>
    <property type="match status" value="1"/>
</dbReference>
<evidence type="ECO:0000256" key="2">
    <source>
        <dbReference type="ARBA" id="ARBA00022531"/>
    </source>
</evidence>
<feature type="domain" description="Nitrogenase/oxidoreductase component 1" evidence="10">
    <location>
        <begin position="22"/>
        <end position="416"/>
    </location>
</feature>
<dbReference type="GO" id="GO:0046872">
    <property type="term" value="F:metal ion binding"/>
    <property type="evidence" value="ECO:0007669"/>
    <property type="project" value="UniProtKB-KW"/>
</dbReference>
<evidence type="ECO:0000256" key="4">
    <source>
        <dbReference type="ARBA" id="ARBA00022741"/>
    </source>
</evidence>
<evidence type="ECO:0000256" key="5">
    <source>
        <dbReference type="ARBA" id="ARBA00022840"/>
    </source>
</evidence>
<dbReference type="SUPFAM" id="SSF53807">
    <property type="entry name" value="Helical backbone' metal receptor"/>
    <property type="match status" value="1"/>
</dbReference>
<keyword evidence="6" id="KW-0560">Oxidoreductase</keyword>
<dbReference type="GO" id="GO:0051539">
    <property type="term" value="F:4 iron, 4 sulfur cluster binding"/>
    <property type="evidence" value="ECO:0007669"/>
    <property type="project" value="UniProtKB-KW"/>
</dbReference>
<dbReference type="GO" id="GO:0019685">
    <property type="term" value="P:photosynthesis, dark reaction"/>
    <property type="evidence" value="ECO:0007669"/>
    <property type="project" value="InterPro"/>
</dbReference>
<evidence type="ECO:0000256" key="3">
    <source>
        <dbReference type="ARBA" id="ARBA00022723"/>
    </source>
</evidence>
<evidence type="ECO:0000313" key="11">
    <source>
        <dbReference type="EMBL" id="AXP85356.1"/>
    </source>
</evidence>
<dbReference type="HAMAP" id="MF_00352">
    <property type="entry name" value="ChlN_BchN"/>
    <property type="match status" value="1"/>
</dbReference>
<dbReference type="Pfam" id="PF00148">
    <property type="entry name" value="Oxidored_nitro"/>
    <property type="match status" value="1"/>
</dbReference>
<evidence type="ECO:0000256" key="6">
    <source>
        <dbReference type="ARBA" id="ARBA00023002"/>
    </source>
</evidence>
<dbReference type="InterPro" id="IPR050293">
    <property type="entry name" value="LIPOR_BchN/ChlN"/>
</dbReference>
<organism evidence="11">
    <name type="scientific">Apicomplexa sp. WK-2018_Corallicola</name>
    <dbReference type="NCBI Taxonomy" id="2304055"/>
    <lineage>
        <taxon>Eukaryota</taxon>
        <taxon>Sar</taxon>
        <taxon>Alveolata</taxon>
        <taxon>Apicomplexa</taxon>
    </lineage>
</organism>
<evidence type="ECO:0000256" key="8">
    <source>
        <dbReference type="ARBA" id="ARBA00023014"/>
    </source>
</evidence>
<keyword evidence="1" id="KW-0004">4Fe-4S</keyword>
<keyword evidence="4" id="KW-0547">Nucleotide-binding</keyword>
<dbReference type="GO" id="GO:0016730">
    <property type="term" value="F:oxidoreductase activity, acting on iron-sulfur proteins as donors"/>
    <property type="evidence" value="ECO:0007669"/>
    <property type="project" value="InterPro"/>
</dbReference>
<dbReference type="InterPro" id="IPR005970">
    <property type="entry name" value="Protochl_reductN"/>
</dbReference>
<dbReference type="NCBIfam" id="NF002768">
    <property type="entry name" value="PRK02842.1"/>
    <property type="match status" value="1"/>
</dbReference>
<keyword evidence="7" id="KW-0408">Iron</keyword>
<evidence type="ECO:0000256" key="1">
    <source>
        <dbReference type="ARBA" id="ARBA00022485"/>
    </source>
</evidence>
<dbReference type="NCBIfam" id="TIGR01279">
    <property type="entry name" value="DPOR_bchN"/>
    <property type="match status" value="1"/>
</dbReference>
<evidence type="ECO:0000256" key="7">
    <source>
        <dbReference type="ARBA" id="ARBA00023004"/>
    </source>
</evidence>
<evidence type="ECO:0000256" key="9">
    <source>
        <dbReference type="ARBA" id="ARBA00023171"/>
    </source>
</evidence>
<name>A0A346KN65_9APIC</name>
<keyword evidence="8" id="KW-0411">Iron-sulfur</keyword>
<protein>
    <submittedName>
        <fullName evidence="11">ChlN</fullName>
    </submittedName>
</protein>
<dbReference type="EMBL" id="MH304845">
    <property type="protein sequence ID" value="AXP85356.1"/>
    <property type="molecule type" value="Genomic_DNA"/>
</dbReference>
<keyword evidence="3" id="KW-0479">Metal-binding</keyword>
<evidence type="ECO:0000259" key="10">
    <source>
        <dbReference type="Pfam" id="PF00148"/>
    </source>
</evidence>
<dbReference type="Gene3D" id="3.40.50.1980">
    <property type="entry name" value="Nitrogenase molybdenum iron protein domain"/>
    <property type="match status" value="3"/>
</dbReference>
<dbReference type="AlphaFoldDB" id="A0A346KN65"/>